<accession>A0AA40B8X3</accession>
<feature type="compositionally biased region" description="Basic and acidic residues" evidence="1">
    <location>
        <begin position="11"/>
        <end position="20"/>
    </location>
</feature>
<organism evidence="2 3">
    <name type="scientific">Lasiosphaeris hirsuta</name>
    <dbReference type="NCBI Taxonomy" id="260670"/>
    <lineage>
        <taxon>Eukaryota</taxon>
        <taxon>Fungi</taxon>
        <taxon>Dikarya</taxon>
        <taxon>Ascomycota</taxon>
        <taxon>Pezizomycotina</taxon>
        <taxon>Sordariomycetes</taxon>
        <taxon>Sordariomycetidae</taxon>
        <taxon>Sordariales</taxon>
        <taxon>Lasiosphaeriaceae</taxon>
        <taxon>Lasiosphaeris</taxon>
    </lineage>
</organism>
<evidence type="ECO:0000313" key="3">
    <source>
        <dbReference type="Proteomes" id="UP001172102"/>
    </source>
</evidence>
<feature type="region of interest" description="Disordered" evidence="1">
    <location>
        <begin position="1"/>
        <end position="52"/>
    </location>
</feature>
<protein>
    <submittedName>
        <fullName evidence="2">Uncharacterized protein</fullName>
    </submittedName>
</protein>
<dbReference type="EMBL" id="JAUKUA010000001">
    <property type="protein sequence ID" value="KAK0729838.1"/>
    <property type="molecule type" value="Genomic_DNA"/>
</dbReference>
<keyword evidence="3" id="KW-1185">Reference proteome</keyword>
<reference evidence="2" key="1">
    <citation type="submission" date="2023-06" db="EMBL/GenBank/DDBJ databases">
        <title>Genome-scale phylogeny and comparative genomics of the fungal order Sordariales.</title>
        <authorList>
            <consortium name="Lawrence Berkeley National Laboratory"/>
            <person name="Hensen N."/>
            <person name="Bonometti L."/>
            <person name="Westerberg I."/>
            <person name="Brannstrom I.O."/>
            <person name="Guillou S."/>
            <person name="Cros-Aarteil S."/>
            <person name="Calhoun S."/>
            <person name="Haridas S."/>
            <person name="Kuo A."/>
            <person name="Mondo S."/>
            <person name="Pangilinan J."/>
            <person name="Riley R."/>
            <person name="Labutti K."/>
            <person name="Andreopoulos B."/>
            <person name="Lipzen A."/>
            <person name="Chen C."/>
            <person name="Yanf M."/>
            <person name="Daum C."/>
            <person name="Ng V."/>
            <person name="Clum A."/>
            <person name="Steindorff A."/>
            <person name="Ohm R."/>
            <person name="Martin F."/>
            <person name="Silar P."/>
            <person name="Natvig D."/>
            <person name="Lalanne C."/>
            <person name="Gautier V."/>
            <person name="Ament-Velasquez S.L."/>
            <person name="Kruys A."/>
            <person name="Hutchinson M.I."/>
            <person name="Powell A.J."/>
            <person name="Barry K."/>
            <person name="Miller A.N."/>
            <person name="Grigoriev I.V."/>
            <person name="Debuchy R."/>
            <person name="Gladieux P."/>
            <person name="Thoren M.H."/>
            <person name="Johannesson H."/>
        </authorList>
    </citation>
    <scope>NUCLEOTIDE SEQUENCE</scope>
    <source>
        <strain evidence="2">SMH4607-1</strain>
    </source>
</reference>
<sequence>MSLRLNGDEDSGSRRVESRGHQAGRKLQPRGQTGWERAEMRPTASASSLRQFAAERTEFKESRRRGRISHDWSCFLRVSICGDWWAHMGVVVRVEEEEEERRRKRFRAPAFSKHQASFSPSVLLAAIFGRSWPRKPGFPRGGAISSVPNPIPIREANEISRSLWTVSTPPSTLLSELKTSQHDITLPSPRRIQMHFCISISPAAGA</sequence>
<dbReference type="AlphaFoldDB" id="A0AA40B8X3"/>
<gene>
    <name evidence="2" type="ORF">B0H67DRAFT_12184</name>
</gene>
<comment type="caution">
    <text evidence="2">The sequence shown here is derived from an EMBL/GenBank/DDBJ whole genome shotgun (WGS) entry which is preliminary data.</text>
</comment>
<proteinExistence type="predicted"/>
<evidence type="ECO:0000256" key="1">
    <source>
        <dbReference type="SAM" id="MobiDB-lite"/>
    </source>
</evidence>
<evidence type="ECO:0000313" key="2">
    <source>
        <dbReference type="EMBL" id="KAK0729838.1"/>
    </source>
</evidence>
<name>A0AA40B8X3_9PEZI</name>
<dbReference type="Proteomes" id="UP001172102">
    <property type="component" value="Unassembled WGS sequence"/>
</dbReference>